<evidence type="ECO:0000313" key="8">
    <source>
        <dbReference type="EMBL" id="EJT52235.1"/>
    </source>
</evidence>
<keyword evidence="5 6" id="KW-0472">Membrane</keyword>
<dbReference type="GO" id="GO:0016020">
    <property type="term" value="C:membrane"/>
    <property type="evidence" value="ECO:0007669"/>
    <property type="project" value="UniProtKB-SubCell"/>
</dbReference>
<evidence type="ECO:0000256" key="4">
    <source>
        <dbReference type="ARBA" id="ARBA00022989"/>
    </source>
</evidence>
<dbReference type="PIRSF" id="PIRSF006060">
    <property type="entry name" value="AA_transporter"/>
    <property type="match status" value="1"/>
</dbReference>
<evidence type="ECO:0000313" key="9">
    <source>
        <dbReference type="Proteomes" id="UP000002748"/>
    </source>
</evidence>
<dbReference type="AlphaFoldDB" id="J4UK57"/>
<protein>
    <submittedName>
        <fullName evidence="8">Amino acid permease</fullName>
    </submittedName>
</protein>
<feature type="transmembrane region" description="Helical" evidence="6">
    <location>
        <begin position="139"/>
        <end position="161"/>
    </location>
</feature>
<dbReference type="HOGENOM" id="CLU_007946_12_1_1"/>
<dbReference type="Proteomes" id="UP000002748">
    <property type="component" value="Unassembled WGS sequence"/>
</dbReference>
<dbReference type="InterPro" id="IPR004841">
    <property type="entry name" value="AA-permease/SLC12A_dom"/>
</dbReference>
<keyword evidence="4 6" id="KW-1133">Transmembrane helix</keyword>
<comment type="subcellular location">
    <subcellularLocation>
        <location evidence="1">Membrane</location>
        <topology evidence="1">Multi-pass membrane protein</topology>
    </subcellularLocation>
</comment>
<dbReference type="FunFam" id="1.20.1740.10:FF:000001">
    <property type="entry name" value="Amino acid permease"/>
    <property type="match status" value="1"/>
</dbReference>
<dbReference type="RefSeq" id="XP_014183420.1">
    <property type="nucleotide sequence ID" value="XM_014327945.1"/>
</dbReference>
<dbReference type="GeneID" id="25989853"/>
<feature type="transmembrane region" description="Helical" evidence="6">
    <location>
        <begin position="430"/>
        <end position="452"/>
    </location>
</feature>
<feature type="transmembrane region" description="Helical" evidence="6">
    <location>
        <begin position="261"/>
        <end position="281"/>
    </location>
</feature>
<name>J4UK57_TRIAS</name>
<evidence type="ECO:0000256" key="2">
    <source>
        <dbReference type="ARBA" id="ARBA00022448"/>
    </source>
</evidence>
<feature type="transmembrane region" description="Helical" evidence="6">
    <location>
        <begin position="464"/>
        <end position="485"/>
    </location>
</feature>
<feature type="transmembrane region" description="Helical" evidence="6">
    <location>
        <begin position="359"/>
        <end position="379"/>
    </location>
</feature>
<dbReference type="OrthoDB" id="10062876at2759"/>
<dbReference type="PANTHER" id="PTHR43341">
    <property type="entry name" value="AMINO ACID PERMEASE"/>
    <property type="match status" value="1"/>
</dbReference>
<feature type="transmembrane region" description="Helical" evidence="6">
    <location>
        <begin position="385"/>
        <end position="409"/>
    </location>
</feature>
<dbReference type="Gene3D" id="1.20.1740.10">
    <property type="entry name" value="Amino acid/polyamine transporter I"/>
    <property type="match status" value="1"/>
</dbReference>
<feature type="transmembrane region" description="Helical" evidence="6">
    <location>
        <begin position="221"/>
        <end position="241"/>
    </location>
</feature>
<keyword evidence="3 6" id="KW-0812">Transmembrane</keyword>
<reference evidence="8 9" key="1">
    <citation type="journal article" date="2012" name="Eukaryot. Cell">
        <title>Draft genome sequence of CBS 2479, the standard type strain of Trichosporon asahii.</title>
        <authorList>
            <person name="Yang R.Y."/>
            <person name="Li H.T."/>
            <person name="Zhu H."/>
            <person name="Zhou G.P."/>
            <person name="Wang M."/>
            <person name="Wang L."/>
        </authorList>
    </citation>
    <scope>NUCLEOTIDE SEQUENCE [LARGE SCALE GENOMIC DNA]</scope>
    <source>
        <strain evidence="9">ATCC 90039 / CBS 2479 / JCM 2466 / KCTC 7840 / NCYC 2677 / UAMH 7654</strain>
    </source>
</reference>
<dbReference type="VEuPathDB" id="FungiDB:A1Q1_06341"/>
<dbReference type="InterPro" id="IPR050524">
    <property type="entry name" value="APC_YAT"/>
</dbReference>
<gene>
    <name evidence="8" type="ORF">A1Q1_06341</name>
</gene>
<dbReference type="EMBL" id="ALBS01000032">
    <property type="protein sequence ID" value="EJT52235.1"/>
    <property type="molecule type" value="Genomic_DNA"/>
</dbReference>
<accession>J4UK57</accession>
<evidence type="ECO:0000256" key="5">
    <source>
        <dbReference type="ARBA" id="ARBA00023136"/>
    </source>
</evidence>
<evidence type="ECO:0000256" key="1">
    <source>
        <dbReference type="ARBA" id="ARBA00004141"/>
    </source>
</evidence>
<keyword evidence="2" id="KW-0813">Transport</keyword>
<comment type="caution">
    <text evidence="8">The sequence shown here is derived from an EMBL/GenBank/DDBJ whole genome shotgun (WGS) entry which is preliminary data.</text>
</comment>
<sequence>MSNEKGIHPYDDPEKVDTRAPDADAIVLSQVEEEGLKRGSIGTGLFLGLGGAIATGGPLGALLGYLIIGALVCAVQFAVGETSALLPITGSFVRHAEIFVDPALGFAMGWTMVYGNWLSVPGEISAICVMFAYWTDVTPVTWCLVFIFLTAVVALAPVGVFGEIEFFCAILKILLFVGLIIFGLCTNLGGVPGVERVGFRYWKHPGPFVENIATGAWGRFLGFWSTLISAVFSFSGMESVAMAAAETRNPRVAIPRAVKRVFARVTIFYLLSVLIVGMLVASDDPRLQGYADTAAQSPFVIAASKANIQAIPHIVNAVVITSAWSSGNQALLSGSRVLFGLAVKRQAPRIFLTTNRWGVPWVAVCTNILFSFLSFMTLSDKAINVFYWFVNLVGCGVLISWSVILLNHLRLRMAMRRAGISRHEMPWSNSWTPYASAFGLFFCVILLLTNGYTTFTKGNWDTSTFITAYLDIGLIIFITIVWKVLKRTKYVRISQIPLQTIFEDVHRKPLNDEPEKPSKGWIRLISWLWD</sequence>
<feature type="transmembrane region" description="Helical" evidence="6">
    <location>
        <begin position="173"/>
        <end position="194"/>
    </location>
</feature>
<evidence type="ECO:0000256" key="6">
    <source>
        <dbReference type="SAM" id="Phobius"/>
    </source>
</evidence>
<evidence type="ECO:0000256" key="3">
    <source>
        <dbReference type="ARBA" id="ARBA00022692"/>
    </source>
</evidence>
<organism evidence="8 9">
    <name type="scientific">Trichosporon asahii var. asahii (strain ATCC 90039 / CBS 2479 / JCM 2466 / KCTC 7840 / NBRC 103889/ NCYC 2677 / UAMH 7654)</name>
    <name type="common">Yeast</name>
    <dbReference type="NCBI Taxonomy" id="1186058"/>
    <lineage>
        <taxon>Eukaryota</taxon>
        <taxon>Fungi</taxon>
        <taxon>Dikarya</taxon>
        <taxon>Basidiomycota</taxon>
        <taxon>Agaricomycotina</taxon>
        <taxon>Tremellomycetes</taxon>
        <taxon>Trichosporonales</taxon>
        <taxon>Trichosporonaceae</taxon>
        <taxon>Trichosporon</taxon>
    </lineage>
</organism>
<evidence type="ECO:0000259" key="7">
    <source>
        <dbReference type="Pfam" id="PF00324"/>
    </source>
</evidence>
<dbReference type="GO" id="GO:0015171">
    <property type="term" value="F:amino acid transmembrane transporter activity"/>
    <property type="evidence" value="ECO:0007669"/>
    <property type="project" value="TreeGrafter"/>
</dbReference>
<proteinExistence type="predicted"/>
<feature type="domain" description="Amino acid permease/ SLC12A" evidence="7">
    <location>
        <begin position="39"/>
        <end position="491"/>
    </location>
</feature>
<dbReference type="KEGG" id="tasa:A1Q1_06341"/>
<dbReference type="Pfam" id="PF00324">
    <property type="entry name" value="AA_permease"/>
    <property type="match status" value="1"/>
</dbReference>
<dbReference type="PANTHER" id="PTHR43341:SF18">
    <property type="entry name" value="AMINO ACID PERMEASE_ SLC12A DOMAIN-CONTAINING PROTEIN"/>
    <property type="match status" value="1"/>
</dbReference>